<feature type="region of interest" description="Disordered" evidence="4">
    <location>
        <begin position="102"/>
        <end position="122"/>
    </location>
</feature>
<organism evidence="6 7">
    <name type="scientific">Aspergillus sclerotioniger CBS 115572</name>
    <dbReference type="NCBI Taxonomy" id="1450535"/>
    <lineage>
        <taxon>Eukaryota</taxon>
        <taxon>Fungi</taxon>
        <taxon>Dikarya</taxon>
        <taxon>Ascomycota</taxon>
        <taxon>Pezizomycotina</taxon>
        <taxon>Eurotiomycetes</taxon>
        <taxon>Eurotiomycetidae</taxon>
        <taxon>Eurotiales</taxon>
        <taxon>Aspergillaceae</taxon>
        <taxon>Aspergillus</taxon>
        <taxon>Aspergillus subgen. Circumdati</taxon>
    </lineage>
</organism>
<keyword evidence="2" id="KW-0804">Transcription</keyword>
<dbReference type="PANTHER" id="PTHR47424">
    <property type="entry name" value="REGULATORY PROTEIN GAL4"/>
    <property type="match status" value="1"/>
</dbReference>
<dbReference type="PANTHER" id="PTHR47424:SF4">
    <property type="entry name" value="ZN(II)2CYS6 TRANSCRIPTION FACTOR (EUROFUNG)"/>
    <property type="match status" value="1"/>
</dbReference>
<dbReference type="GO" id="GO:0000978">
    <property type="term" value="F:RNA polymerase II cis-regulatory region sequence-specific DNA binding"/>
    <property type="evidence" value="ECO:0007669"/>
    <property type="project" value="TreeGrafter"/>
</dbReference>
<dbReference type="RefSeq" id="XP_025469357.1">
    <property type="nucleotide sequence ID" value="XM_025609863.1"/>
</dbReference>
<dbReference type="CDD" id="cd12148">
    <property type="entry name" value="fungal_TF_MHR"/>
    <property type="match status" value="1"/>
</dbReference>
<dbReference type="Proteomes" id="UP000246702">
    <property type="component" value="Unassembled WGS sequence"/>
</dbReference>
<name>A0A317WZ25_9EURO</name>
<evidence type="ECO:0000256" key="3">
    <source>
        <dbReference type="ARBA" id="ARBA00023242"/>
    </source>
</evidence>
<reference evidence="6 7" key="1">
    <citation type="submission" date="2016-12" db="EMBL/GenBank/DDBJ databases">
        <title>The genomes of Aspergillus section Nigri reveals drivers in fungal speciation.</title>
        <authorList>
            <consortium name="DOE Joint Genome Institute"/>
            <person name="Vesth T.C."/>
            <person name="Nybo J."/>
            <person name="Theobald S."/>
            <person name="Brandl J."/>
            <person name="Frisvad J.C."/>
            <person name="Nielsen K.F."/>
            <person name="Lyhne E.K."/>
            <person name="Kogle M.E."/>
            <person name="Kuo A."/>
            <person name="Riley R."/>
            <person name="Clum A."/>
            <person name="Nolan M."/>
            <person name="Lipzen A."/>
            <person name="Salamov A."/>
            <person name="Henrissat B."/>
            <person name="Wiebenga A."/>
            <person name="De Vries R.P."/>
            <person name="Grigoriev I.V."/>
            <person name="Mortensen U.H."/>
            <person name="Andersen M.R."/>
            <person name="Baker S.E."/>
        </authorList>
    </citation>
    <scope>NUCLEOTIDE SEQUENCE [LARGE SCALE GENOMIC DNA]</scope>
    <source>
        <strain evidence="6 7">CBS 115572</strain>
    </source>
</reference>
<dbReference type="GO" id="GO:0000981">
    <property type="term" value="F:DNA-binding transcription factor activity, RNA polymerase II-specific"/>
    <property type="evidence" value="ECO:0007669"/>
    <property type="project" value="TreeGrafter"/>
</dbReference>
<evidence type="ECO:0000256" key="1">
    <source>
        <dbReference type="ARBA" id="ARBA00023015"/>
    </source>
</evidence>
<dbReference type="GeneID" id="37112006"/>
<gene>
    <name evidence="6" type="ORF">BO94DRAFT_513932</name>
</gene>
<protein>
    <recommendedName>
        <fullName evidence="5">Xylanolytic transcriptional activator regulatory domain-containing protein</fullName>
    </recommendedName>
</protein>
<dbReference type="EMBL" id="MSFK01000009">
    <property type="protein sequence ID" value="PWY91629.1"/>
    <property type="molecule type" value="Genomic_DNA"/>
</dbReference>
<sequence length="651" mass="72154">MSKGGGGSVFSNIGSSTEAQTGFNQGLTSVADETHIHLHTPSNHLTAHGNLQSKSRENKNLLTAMGITPNRSISPSESQNEFFGDSSVASLLRQINVSVTSKPASAATPSSPRMAEKSDSAVNPYDLPSRQIADYLLECYFDKFHTLYPFIHRPSFLRAYHNLWEPKAVTDVESLTRIGFGLSDPGVQSSTFLCALNIILALGCQFSQLNHATREATSEEFFQRSQKYLSIVTMDKGDLALVQTLLLTATYLQGGESPSKCWNIIGLACRVAQGVGMHSLKADRNRSSAEIQMRRRVWHGCVMFDLASSMMLGRPPMTYSSPVPLPEALDDEYLHSPQLPRNHGVSRAEFYIQTLQLHTILRKILLEVYEPLENSSPPYPLDYLKTDNYHAQTLMKLDAELLAFKSQIPTALQWNKQSASDQFRRESSLLRARFLHLRTLLLRPTLVNFCREGRMPNTLDHPSTGEQHTALESKISLDFSLSCSTYCVETAIELSHLMNEISRTELASVWWYSIFYTFTAGVVLILAQTSSALEPNFTKQRLHDAWQSCTDCLETMGSYSSTAHVYADCLRKTLSQSLHEGSGNVSSTQDVTSRPGTADLGPPDCFVADPVVDHLPFGTESSNGTWGGNDLAGSLLEMMWDDSWLTAPTLV</sequence>
<dbReference type="OrthoDB" id="3364175at2759"/>
<dbReference type="SMART" id="SM00906">
    <property type="entry name" value="Fungal_trans"/>
    <property type="match status" value="1"/>
</dbReference>
<dbReference type="InterPro" id="IPR051127">
    <property type="entry name" value="Fungal_SecMet_Regulators"/>
</dbReference>
<keyword evidence="3" id="KW-0539">Nucleus</keyword>
<dbReference type="InterPro" id="IPR007219">
    <property type="entry name" value="XnlR_reg_dom"/>
</dbReference>
<keyword evidence="1" id="KW-0805">Transcription regulation</keyword>
<feature type="compositionally biased region" description="Low complexity" evidence="4">
    <location>
        <begin position="102"/>
        <end position="112"/>
    </location>
</feature>
<dbReference type="AlphaFoldDB" id="A0A317WZ25"/>
<proteinExistence type="predicted"/>
<comment type="caution">
    <text evidence="6">The sequence shown here is derived from an EMBL/GenBank/DDBJ whole genome shotgun (WGS) entry which is preliminary data.</text>
</comment>
<evidence type="ECO:0000256" key="2">
    <source>
        <dbReference type="ARBA" id="ARBA00023163"/>
    </source>
</evidence>
<dbReference type="Pfam" id="PF04082">
    <property type="entry name" value="Fungal_trans"/>
    <property type="match status" value="1"/>
</dbReference>
<evidence type="ECO:0000259" key="5">
    <source>
        <dbReference type="SMART" id="SM00906"/>
    </source>
</evidence>
<dbReference type="GO" id="GO:0000435">
    <property type="term" value="P:positive regulation of transcription from RNA polymerase II promoter by galactose"/>
    <property type="evidence" value="ECO:0007669"/>
    <property type="project" value="TreeGrafter"/>
</dbReference>
<feature type="domain" description="Xylanolytic transcriptional activator regulatory" evidence="5">
    <location>
        <begin position="261"/>
        <end position="332"/>
    </location>
</feature>
<evidence type="ECO:0000256" key="4">
    <source>
        <dbReference type="SAM" id="MobiDB-lite"/>
    </source>
</evidence>
<accession>A0A317WZ25</accession>
<dbReference type="GO" id="GO:0008270">
    <property type="term" value="F:zinc ion binding"/>
    <property type="evidence" value="ECO:0007669"/>
    <property type="project" value="InterPro"/>
</dbReference>
<dbReference type="GO" id="GO:0006351">
    <property type="term" value="P:DNA-templated transcription"/>
    <property type="evidence" value="ECO:0007669"/>
    <property type="project" value="InterPro"/>
</dbReference>
<dbReference type="GO" id="GO:0005634">
    <property type="term" value="C:nucleus"/>
    <property type="evidence" value="ECO:0007669"/>
    <property type="project" value="TreeGrafter"/>
</dbReference>
<keyword evidence="7" id="KW-1185">Reference proteome</keyword>
<evidence type="ECO:0000313" key="7">
    <source>
        <dbReference type="Proteomes" id="UP000246702"/>
    </source>
</evidence>
<evidence type="ECO:0000313" key="6">
    <source>
        <dbReference type="EMBL" id="PWY91629.1"/>
    </source>
</evidence>